<keyword evidence="4" id="KW-0175">Coiled coil</keyword>
<accession>A0A6M0H3P0</accession>
<dbReference type="InterPro" id="IPR027417">
    <property type="entry name" value="P-loop_NTPase"/>
</dbReference>
<evidence type="ECO:0000259" key="5">
    <source>
        <dbReference type="PROSITE" id="PS50893"/>
    </source>
</evidence>
<dbReference type="PANTHER" id="PTHR42855:SF2">
    <property type="entry name" value="DRUG RESISTANCE ABC TRANSPORTER,ATP-BINDING PROTEIN"/>
    <property type="match status" value="1"/>
</dbReference>
<dbReference type="GO" id="GO:0005524">
    <property type="term" value="F:ATP binding"/>
    <property type="evidence" value="ECO:0007669"/>
    <property type="project" value="UniProtKB-KW"/>
</dbReference>
<sequence>MSKINFKDMSFNYIGSYENIFENVNASIDTTWKTAIIGRNGRGKTTILKLINKQYKPSKGTVEFNGESSLFPIYIYNKKDTTINIIKDIIGNYRFLEEKIDKYFKNCISEEEYLVALQEFLEIDGYNIDFLIEREIEYMGLEREILERSYGSLSGGEQTKIQIIALFLQKNNFILLDEPTNHLDVEGIEVLLNYLKKKSGFIVVSHNRYFLDALVDHVLYINKNSIGIEKGNYSSWEKNEESKIQFEKRKKEKLEKEVKELEKAARQKRTWSFRREKEKIGSGDKGFEGARAARIMKRAILIEGRIEENLNVKKELLKDYERERTLKFESSKKGENILLVSNIVVLRGNKRVIKDLSFNIEKGDRVAIKGPNGSGKTTLLHAILGILELEEGIIKVGNRSKIVYASQFPKWANGFLRDYLKDENIDETRFRSILGCMGSDSKVFERELSTFSVGELKKVDLAYCFYKDDCFQIWDEPLNGLDIASRKLIEKAILDFKPTILFVEHDRCFIKNIATKVINLNINY</sequence>
<evidence type="ECO:0000256" key="1">
    <source>
        <dbReference type="ARBA" id="ARBA00022741"/>
    </source>
</evidence>
<evidence type="ECO:0000256" key="3">
    <source>
        <dbReference type="PROSITE-ProRule" id="PRU00182"/>
    </source>
</evidence>
<dbReference type="FunFam" id="3.40.50.300:FF:000011">
    <property type="entry name" value="Putative ABC transporter ATP-binding component"/>
    <property type="match status" value="1"/>
</dbReference>
<protein>
    <submittedName>
        <fullName evidence="6">ABC-F family ATP-binding cassette domain-containing protein</fullName>
    </submittedName>
</protein>
<dbReference type="Proteomes" id="UP000481872">
    <property type="component" value="Unassembled WGS sequence"/>
</dbReference>
<keyword evidence="3" id="KW-0694">RNA-binding</keyword>
<comment type="caution">
    <text evidence="6">The sequence shown here is derived from an EMBL/GenBank/DDBJ whole genome shotgun (WGS) entry which is preliminary data.</text>
</comment>
<evidence type="ECO:0000313" key="6">
    <source>
        <dbReference type="EMBL" id="NEU04242.1"/>
    </source>
</evidence>
<dbReference type="InterPro" id="IPR051309">
    <property type="entry name" value="ABCF_ATPase"/>
</dbReference>
<dbReference type="PROSITE" id="PS00211">
    <property type="entry name" value="ABC_TRANSPORTER_1"/>
    <property type="match status" value="1"/>
</dbReference>
<dbReference type="AlphaFoldDB" id="A0A6M0H3P0"/>
<proteinExistence type="predicted"/>
<dbReference type="CDD" id="cd03221">
    <property type="entry name" value="ABCF_EF-3"/>
    <property type="match status" value="2"/>
</dbReference>
<evidence type="ECO:0000256" key="4">
    <source>
        <dbReference type="SAM" id="Coils"/>
    </source>
</evidence>
<dbReference type="Gene3D" id="3.40.50.300">
    <property type="entry name" value="P-loop containing nucleotide triphosphate hydrolases"/>
    <property type="match status" value="2"/>
</dbReference>
<dbReference type="PROSITE" id="PS50893">
    <property type="entry name" value="ABC_TRANSPORTER_2"/>
    <property type="match status" value="2"/>
</dbReference>
<dbReference type="SMART" id="SM00382">
    <property type="entry name" value="AAA"/>
    <property type="match status" value="2"/>
</dbReference>
<dbReference type="InterPro" id="IPR017871">
    <property type="entry name" value="ABC_transporter-like_CS"/>
</dbReference>
<dbReference type="InterPro" id="IPR003593">
    <property type="entry name" value="AAA+_ATPase"/>
</dbReference>
<gene>
    <name evidence="6" type="ORF">G3M99_05070</name>
</gene>
<dbReference type="PANTHER" id="PTHR42855">
    <property type="entry name" value="ABC TRANSPORTER ATP-BINDING SUBUNIT"/>
    <property type="match status" value="1"/>
</dbReference>
<dbReference type="PROSITE" id="PS50889">
    <property type="entry name" value="S4"/>
    <property type="match status" value="1"/>
</dbReference>
<name>A0A6M0H3P0_9CLOT</name>
<dbReference type="RefSeq" id="WP_199869423.1">
    <property type="nucleotide sequence ID" value="NZ_JAAGPU010000006.1"/>
</dbReference>
<dbReference type="InterPro" id="IPR003439">
    <property type="entry name" value="ABC_transporter-like_ATP-bd"/>
</dbReference>
<evidence type="ECO:0000313" key="7">
    <source>
        <dbReference type="Proteomes" id="UP000481872"/>
    </source>
</evidence>
<keyword evidence="1" id="KW-0547">Nucleotide-binding</keyword>
<dbReference type="Pfam" id="PF00005">
    <property type="entry name" value="ABC_tran"/>
    <property type="match status" value="2"/>
</dbReference>
<organism evidence="6 7">
    <name type="scientific">Clostridium senegalense</name>
    <dbReference type="NCBI Taxonomy" id="1465809"/>
    <lineage>
        <taxon>Bacteria</taxon>
        <taxon>Bacillati</taxon>
        <taxon>Bacillota</taxon>
        <taxon>Clostridia</taxon>
        <taxon>Eubacteriales</taxon>
        <taxon>Clostridiaceae</taxon>
        <taxon>Clostridium</taxon>
    </lineage>
</organism>
<dbReference type="SUPFAM" id="SSF52540">
    <property type="entry name" value="P-loop containing nucleoside triphosphate hydrolases"/>
    <property type="match status" value="2"/>
</dbReference>
<dbReference type="GO" id="GO:0003723">
    <property type="term" value="F:RNA binding"/>
    <property type="evidence" value="ECO:0007669"/>
    <property type="project" value="UniProtKB-KW"/>
</dbReference>
<feature type="coiled-coil region" evidence="4">
    <location>
        <begin position="237"/>
        <end position="271"/>
    </location>
</feature>
<feature type="domain" description="ABC transporter" evidence="5">
    <location>
        <begin position="338"/>
        <end position="524"/>
    </location>
</feature>
<reference evidence="6 7" key="1">
    <citation type="submission" date="2020-02" db="EMBL/GenBank/DDBJ databases">
        <title>Genome assembly of a novel Clostridium senegalense strain.</title>
        <authorList>
            <person name="Gupta T.B."/>
            <person name="Jauregui R."/>
            <person name="Maclean P."/>
            <person name="Nawarathana A."/>
            <person name="Brightwell G."/>
        </authorList>
    </citation>
    <scope>NUCLEOTIDE SEQUENCE [LARGE SCALE GENOMIC DNA]</scope>
    <source>
        <strain evidence="6 7">AGRFS4</strain>
    </source>
</reference>
<dbReference type="NCBIfam" id="NF000355">
    <property type="entry name" value="ribo_prot_ABC_F"/>
    <property type="match status" value="1"/>
</dbReference>
<keyword evidence="7" id="KW-1185">Reference proteome</keyword>
<evidence type="ECO:0000256" key="2">
    <source>
        <dbReference type="ARBA" id="ARBA00022840"/>
    </source>
</evidence>
<keyword evidence="2 6" id="KW-0067">ATP-binding</keyword>
<dbReference type="EMBL" id="JAAGPU010000006">
    <property type="protein sequence ID" value="NEU04242.1"/>
    <property type="molecule type" value="Genomic_DNA"/>
</dbReference>
<dbReference type="GO" id="GO:0016887">
    <property type="term" value="F:ATP hydrolysis activity"/>
    <property type="evidence" value="ECO:0007669"/>
    <property type="project" value="InterPro"/>
</dbReference>
<feature type="domain" description="ABC transporter" evidence="5">
    <location>
        <begin position="4"/>
        <end position="248"/>
    </location>
</feature>